<keyword evidence="6 8" id="KW-1133">Transmembrane helix</keyword>
<organism evidence="10 11">
    <name type="scientific">Pullulanibacillus pueri</name>
    <dbReference type="NCBI Taxonomy" id="1437324"/>
    <lineage>
        <taxon>Bacteria</taxon>
        <taxon>Bacillati</taxon>
        <taxon>Bacillota</taxon>
        <taxon>Bacilli</taxon>
        <taxon>Bacillales</taxon>
        <taxon>Sporolactobacillaceae</taxon>
        <taxon>Pullulanibacillus</taxon>
    </lineage>
</organism>
<dbReference type="Pfam" id="PF00482">
    <property type="entry name" value="T2SSF"/>
    <property type="match status" value="2"/>
</dbReference>
<evidence type="ECO:0000256" key="4">
    <source>
        <dbReference type="ARBA" id="ARBA00022519"/>
    </source>
</evidence>
<comment type="caution">
    <text evidence="10">The sequence shown here is derived from an EMBL/GenBank/DDBJ whole genome shotgun (WGS) entry which is preliminary data.</text>
</comment>
<accession>A0A8J3EP29</accession>
<dbReference type="RefSeq" id="WP_188498481.1">
    <property type="nucleotide sequence ID" value="NZ_BMFV01000030.1"/>
</dbReference>
<comment type="similarity">
    <text evidence="2">Belongs to the GSP F family.</text>
</comment>
<evidence type="ECO:0000256" key="2">
    <source>
        <dbReference type="ARBA" id="ARBA00005745"/>
    </source>
</evidence>
<keyword evidence="5 8" id="KW-0812">Transmembrane</keyword>
<evidence type="ECO:0000256" key="5">
    <source>
        <dbReference type="ARBA" id="ARBA00022692"/>
    </source>
</evidence>
<name>A0A8J3EP29_9BACL</name>
<dbReference type="InterPro" id="IPR042094">
    <property type="entry name" value="T2SS_GspF_sf"/>
</dbReference>
<evidence type="ECO:0000256" key="7">
    <source>
        <dbReference type="ARBA" id="ARBA00023136"/>
    </source>
</evidence>
<evidence type="ECO:0000313" key="11">
    <source>
        <dbReference type="Proteomes" id="UP000656813"/>
    </source>
</evidence>
<dbReference type="Gene3D" id="1.20.81.30">
    <property type="entry name" value="Type II secretion system (T2SS), domain F"/>
    <property type="match status" value="2"/>
</dbReference>
<protein>
    <submittedName>
        <fullName evidence="10">Secretion system protein</fullName>
    </submittedName>
</protein>
<keyword evidence="3" id="KW-1003">Cell membrane</keyword>
<keyword evidence="11" id="KW-1185">Reference proteome</keyword>
<evidence type="ECO:0000256" key="3">
    <source>
        <dbReference type="ARBA" id="ARBA00022475"/>
    </source>
</evidence>
<evidence type="ECO:0000259" key="9">
    <source>
        <dbReference type="Pfam" id="PF00482"/>
    </source>
</evidence>
<evidence type="ECO:0000256" key="6">
    <source>
        <dbReference type="ARBA" id="ARBA00022989"/>
    </source>
</evidence>
<sequence length="402" mass="45133">MAYYNYTGRDLKGRKRHGGISAETRQEAAKLLREQGIAALELVEGKPSLMSKDISFGKRVKSSDLVIFLRQFATLVKAGVTIVDAIHILSEQSENKVLRETLMNIGHELQKGQSLSAACEHHRKIFPPLVINMIKAGEAGGQLDETLERLASFTEKQHELKQKVTSTMFYPATVGLMAIAVILFILVYVVPMFANMFEDFNAEIPPLTLFVLNASHFITHMWWIFLLLVLIIVTVFYFLLQNKSSKIVLDYAILKLPIFGKLSQKAEIARIMRTLSSLFTSSVPILQSLSIVERISKNEVIKKVLRDSKDSLENGQSLAEPLSRSWVFPPLVHHMIAIGEKSGSLDYMLEKVADFYEAEVEHVTERLKSLIEPVMIVVLAAVVGFIVLSIVVPMFNLYNQVG</sequence>
<dbReference type="GO" id="GO:0015628">
    <property type="term" value="P:protein secretion by the type II secretion system"/>
    <property type="evidence" value="ECO:0007669"/>
    <property type="project" value="TreeGrafter"/>
</dbReference>
<feature type="transmembrane region" description="Helical" evidence="8">
    <location>
        <begin position="220"/>
        <end position="240"/>
    </location>
</feature>
<evidence type="ECO:0000256" key="1">
    <source>
        <dbReference type="ARBA" id="ARBA00004429"/>
    </source>
</evidence>
<dbReference type="PANTHER" id="PTHR30012">
    <property type="entry name" value="GENERAL SECRETION PATHWAY PROTEIN"/>
    <property type="match status" value="1"/>
</dbReference>
<dbReference type="GO" id="GO:0005886">
    <property type="term" value="C:plasma membrane"/>
    <property type="evidence" value="ECO:0007669"/>
    <property type="project" value="UniProtKB-SubCell"/>
</dbReference>
<gene>
    <name evidence="10" type="ORF">GCM10007096_32900</name>
</gene>
<comment type="subcellular location">
    <subcellularLocation>
        <location evidence="1">Cell inner membrane</location>
        <topology evidence="1">Multi-pass membrane protein</topology>
    </subcellularLocation>
</comment>
<reference evidence="10" key="2">
    <citation type="submission" date="2020-09" db="EMBL/GenBank/DDBJ databases">
        <authorList>
            <person name="Sun Q."/>
            <person name="Zhou Y."/>
        </authorList>
    </citation>
    <scope>NUCLEOTIDE SEQUENCE</scope>
    <source>
        <strain evidence="10">CGMCC 1.12777</strain>
    </source>
</reference>
<dbReference type="PRINTS" id="PR00812">
    <property type="entry name" value="BCTERIALGSPF"/>
</dbReference>
<keyword evidence="7 8" id="KW-0472">Membrane</keyword>
<feature type="transmembrane region" description="Helical" evidence="8">
    <location>
        <begin position="374"/>
        <end position="395"/>
    </location>
</feature>
<dbReference type="Proteomes" id="UP000656813">
    <property type="component" value="Unassembled WGS sequence"/>
</dbReference>
<reference evidence="10" key="1">
    <citation type="journal article" date="2014" name="Int. J. Syst. Evol. Microbiol.">
        <title>Complete genome sequence of Corynebacterium casei LMG S-19264T (=DSM 44701T), isolated from a smear-ripened cheese.</title>
        <authorList>
            <consortium name="US DOE Joint Genome Institute (JGI-PGF)"/>
            <person name="Walter F."/>
            <person name="Albersmeier A."/>
            <person name="Kalinowski J."/>
            <person name="Ruckert C."/>
        </authorList>
    </citation>
    <scope>NUCLEOTIDE SEQUENCE</scope>
    <source>
        <strain evidence="10">CGMCC 1.12777</strain>
    </source>
</reference>
<dbReference type="FunFam" id="1.20.81.30:FF:000001">
    <property type="entry name" value="Type II secretion system protein F"/>
    <property type="match status" value="2"/>
</dbReference>
<feature type="domain" description="Type II secretion system protein GspF" evidence="9">
    <location>
        <begin position="272"/>
        <end position="393"/>
    </location>
</feature>
<dbReference type="PANTHER" id="PTHR30012:SF0">
    <property type="entry name" value="TYPE II SECRETION SYSTEM PROTEIN F-RELATED"/>
    <property type="match status" value="1"/>
</dbReference>
<dbReference type="InterPro" id="IPR018076">
    <property type="entry name" value="T2SS_GspF_dom"/>
</dbReference>
<evidence type="ECO:0000313" key="10">
    <source>
        <dbReference type="EMBL" id="GGH86064.1"/>
    </source>
</evidence>
<dbReference type="InterPro" id="IPR003004">
    <property type="entry name" value="GspF/PilC"/>
</dbReference>
<feature type="transmembrane region" description="Helical" evidence="8">
    <location>
        <begin position="168"/>
        <end position="190"/>
    </location>
</feature>
<feature type="domain" description="Type II secretion system protein GspF" evidence="9">
    <location>
        <begin position="68"/>
        <end position="191"/>
    </location>
</feature>
<dbReference type="EMBL" id="BMFV01000030">
    <property type="protein sequence ID" value="GGH86064.1"/>
    <property type="molecule type" value="Genomic_DNA"/>
</dbReference>
<evidence type="ECO:0000256" key="8">
    <source>
        <dbReference type="SAM" id="Phobius"/>
    </source>
</evidence>
<keyword evidence="4" id="KW-0997">Cell inner membrane</keyword>
<proteinExistence type="inferred from homology"/>
<dbReference type="AlphaFoldDB" id="A0A8J3EP29"/>